<accession>S9WIH1</accession>
<evidence type="ECO:0000313" key="3">
    <source>
        <dbReference type="Proteomes" id="UP000015354"/>
    </source>
</evidence>
<reference evidence="2 3" key="1">
    <citation type="journal article" date="2013" name="PLoS ONE">
        <title>Predicting the Proteins of Angomonas deanei, Strigomonas culicis and Their Respective Endosymbionts Reveals New Aspects of the Trypanosomatidae Family.</title>
        <authorList>
            <person name="Motta M.C."/>
            <person name="Martins A.C."/>
            <person name="de Souza S.S."/>
            <person name="Catta-Preta C.M."/>
            <person name="Silva R."/>
            <person name="Klein C.C."/>
            <person name="de Almeida L.G."/>
            <person name="de Lima Cunha O."/>
            <person name="Ciapina L.P."/>
            <person name="Brocchi M."/>
            <person name="Colabardini A.C."/>
            <person name="de Araujo Lima B."/>
            <person name="Machado C.R."/>
            <person name="de Almeida Soares C.M."/>
            <person name="Probst C.M."/>
            <person name="de Menezes C.B."/>
            <person name="Thompson C.E."/>
            <person name="Bartholomeu D.C."/>
            <person name="Gradia D.F."/>
            <person name="Pavoni D.P."/>
            <person name="Grisard E.C."/>
            <person name="Fantinatti-Garboggini F."/>
            <person name="Marchini F.K."/>
            <person name="Rodrigues-Luiz G.F."/>
            <person name="Wagner G."/>
            <person name="Goldman G.H."/>
            <person name="Fietto J.L."/>
            <person name="Elias M.C."/>
            <person name="Goldman M.H."/>
            <person name="Sagot M.F."/>
            <person name="Pereira M."/>
            <person name="Stoco P.H."/>
            <person name="de Mendonca-Neto R.P."/>
            <person name="Teixeira S.M."/>
            <person name="Maciel T.E."/>
            <person name="de Oliveira Mendes T.A."/>
            <person name="Urmenyi T.P."/>
            <person name="de Souza W."/>
            <person name="Schenkman S."/>
            <person name="de Vasconcelos A.T."/>
        </authorList>
    </citation>
    <scope>NUCLEOTIDE SEQUENCE [LARGE SCALE GENOMIC DNA]</scope>
</reference>
<keyword evidence="3" id="KW-1185">Reference proteome</keyword>
<feature type="transmembrane region" description="Helical" evidence="1">
    <location>
        <begin position="94"/>
        <end position="111"/>
    </location>
</feature>
<keyword evidence="1" id="KW-0472">Membrane</keyword>
<organism evidence="2 3">
    <name type="scientific">Strigomonas culicis</name>
    <dbReference type="NCBI Taxonomy" id="28005"/>
    <lineage>
        <taxon>Eukaryota</taxon>
        <taxon>Discoba</taxon>
        <taxon>Euglenozoa</taxon>
        <taxon>Kinetoplastea</taxon>
        <taxon>Metakinetoplastina</taxon>
        <taxon>Trypanosomatida</taxon>
        <taxon>Trypanosomatidae</taxon>
        <taxon>Strigomonadinae</taxon>
        <taxon>Strigomonas</taxon>
    </lineage>
</organism>
<dbReference type="AlphaFoldDB" id="S9WIH1"/>
<dbReference type="EMBL" id="ATMH01001014">
    <property type="protein sequence ID" value="EPY35660.1"/>
    <property type="molecule type" value="Genomic_DNA"/>
</dbReference>
<proteinExistence type="predicted"/>
<protein>
    <submittedName>
        <fullName evidence="2">Uncharacterized protein</fullName>
    </submittedName>
</protein>
<name>S9WIH1_9TRYP</name>
<comment type="caution">
    <text evidence="2">The sequence shown here is derived from an EMBL/GenBank/DDBJ whole genome shotgun (WGS) entry which is preliminary data.</text>
</comment>
<feature type="transmembrane region" description="Helical" evidence="1">
    <location>
        <begin position="66"/>
        <end position="88"/>
    </location>
</feature>
<keyword evidence="1" id="KW-0812">Transmembrane</keyword>
<feature type="transmembrane region" description="Helical" evidence="1">
    <location>
        <begin position="36"/>
        <end position="54"/>
    </location>
</feature>
<dbReference type="Proteomes" id="UP000015354">
    <property type="component" value="Unassembled WGS sequence"/>
</dbReference>
<gene>
    <name evidence="2" type="ORF">STCU_01014</name>
</gene>
<keyword evidence="1" id="KW-1133">Transmembrane helix</keyword>
<evidence type="ECO:0000256" key="1">
    <source>
        <dbReference type="SAM" id="Phobius"/>
    </source>
</evidence>
<sequence length="136" mass="14749">MFFTDGKSISPHILFSEFLFIPTSINVAPYLIIEPLIIPGLPTAAIIISALFVCNSRFFVFELHIVTVAPSLSISIAIGFPTILLAPTTTTSDPLMLIFSFFKICIIPYGVQGQNNGFPVINSPAFITLNPSTSLL</sequence>
<evidence type="ECO:0000313" key="2">
    <source>
        <dbReference type="EMBL" id="EPY35660.1"/>
    </source>
</evidence>